<name>R0CTA5_RALPI</name>
<sequence length="93" mass="9757" precursor="true">MSRSSKKAASAVDVSDLVGEVVLVRSSLWMNGRRKVAAIVTGIEETSFGLGEAIAVVSLTAFPLGSPSRTMADVPLFAEDPGEGVIPAAWLRR</sequence>
<evidence type="ECO:0000313" key="1">
    <source>
        <dbReference type="EMBL" id="ENZ79615.1"/>
    </source>
</evidence>
<reference evidence="1 2" key="1">
    <citation type="journal article" date="2013" name="Genome Announc.">
        <title>Draft Genome Sequence for Ralstonia sp. Strain OR214, a Bacterium with Potential for Bioremediation.</title>
        <authorList>
            <person name="Utturkar S.M."/>
            <person name="Bollmann A."/>
            <person name="Brzoska R.M."/>
            <person name="Klingeman D.M."/>
            <person name="Epstein S.E."/>
            <person name="Palumbo A.V."/>
            <person name="Brown S.D."/>
        </authorList>
    </citation>
    <scope>NUCLEOTIDE SEQUENCE [LARGE SCALE GENOMIC DNA]</scope>
    <source>
        <strain evidence="1 2">OR214</strain>
    </source>
</reference>
<dbReference type="EMBL" id="APMQ01000001">
    <property type="protein sequence ID" value="ENZ79615.1"/>
    <property type="molecule type" value="Genomic_DNA"/>
</dbReference>
<proteinExistence type="predicted"/>
<dbReference type="AlphaFoldDB" id="R0CTA5"/>
<dbReference type="Proteomes" id="UP000013280">
    <property type="component" value="Unassembled WGS sequence"/>
</dbReference>
<gene>
    <name evidence="1" type="ORF">OR214_00032</name>
</gene>
<dbReference type="PATRIC" id="fig|1264675.3.peg.29"/>
<evidence type="ECO:0000313" key="2">
    <source>
        <dbReference type="Proteomes" id="UP000013280"/>
    </source>
</evidence>
<dbReference type="RefSeq" id="WP_004626027.1">
    <property type="nucleotide sequence ID" value="NZ_APMQ01000001.1"/>
</dbReference>
<accession>R0CTA5</accession>
<protein>
    <submittedName>
        <fullName evidence="1">Uncharacterized protein</fullName>
    </submittedName>
</protein>
<organism evidence="1 2">
    <name type="scientific">Ralstonia pickettii OR214</name>
    <dbReference type="NCBI Taxonomy" id="1264675"/>
    <lineage>
        <taxon>Bacteria</taxon>
        <taxon>Pseudomonadati</taxon>
        <taxon>Pseudomonadota</taxon>
        <taxon>Betaproteobacteria</taxon>
        <taxon>Burkholderiales</taxon>
        <taxon>Burkholderiaceae</taxon>
        <taxon>Ralstonia</taxon>
    </lineage>
</organism>
<comment type="caution">
    <text evidence="1">The sequence shown here is derived from an EMBL/GenBank/DDBJ whole genome shotgun (WGS) entry which is preliminary data.</text>
</comment>